<comment type="caution">
    <text evidence="2">The sequence shown here is derived from an EMBL/GenBank/DDBJ whole genome shotgun (WGS) entry which is preliminary data.</text>
</comment>
<feature type="compositionally biased region" description="Basic and acidic residues" evidence="1">
    <location>
        <begin position="103"/>
        <end position="129"/>
    </location>
</feature>
<protein>
    <submittedName>
        <fullName evidence="2">Uncharacterized protein</fullName>
    </submittedName>
</protein>
<keyword evidence="3" id="KW-1185">Reference proteome</keyword>
<sequence>MLPVSRPFTSAEHEWIDAVASQLDRQLYRRERPKGIRCSLLAHVFTSRDILIAQTVIACKSYTNRDQQHNHLLMPSFRVSMETNNNGGKKMPDVLTGVGSYFDKSEQKNSDDRKKSKILEQGIKSDKKKSNISASKR</sequence>
<evidence type="ECO:0000256" key="1">
    <source>
        <dbReference type="SAM" id="MobiDB-lite"/>
    </source>
</evidence>
<dbReference type="Proteomes" id="UP000070133">
    <property type="component" value="Unassembled WGS sequence"/>
</dbReference>
<feature type="region of interest" description="Disordered" evidence="1">
    <location>
        <begin position="101"/>
        <end position="137"/>
    </location>
</feature>
<dbReference type="EMBL" id="LFZN01000177">
    <property type="protein sequence ID" value="KXS96348.1"/>
    <property type="molecule type" value="Genomic_DNA"/>
</dbReference>
<gene>
    <name evidence="2" type="ORF">AC578_3077</name>
</gene>
<proteinExistence type="predicted"/>
<evidence type="ECO:0000313" key="3">
    <source>
        <dbReference type="Proteomes" id="UP000070133"/>
    </source>
</evidence>
<accession>A0A139H1U7</accession>
<evidence type="ECO:0000313" key="2">
    <source>
        <dbReference type="EMBL" id="KXS96348.1"/>
    </source>
</evidence>
<reference evidence="2 3" key="1">
    <citation type="submission" date="2015-07" db="EMBL/GenBank/DDBJ databases">
        <title>Comparative genomics of the Sigatoka disease complex on banana suggests a link between parallel evolutionary changes in Pseudocercospora fijiensis and Pseudocercospora eumusae and increased virulence on the banana host.</title>
        <authorList>
            <person name="Chang T.-C."/>
            <person name="Salvucci A."/>
            <person name="Crous P.W."/>
            <person name="Stergiopoulos I."/>
        </authorList>
    </citation>
    <scope>NUCLEOTIDE SEQUENCE [LARGE SCALE GENOMIC DNA]</scope>
    <source>
        <strain evidence="2 3">CBS 114824</strain>
    </source>
</reference>
<organism evidence="2 3">
    <name type="scientific">Pseudocercospora eumusae</name>
    <dbReference type="NCBI Taxonomy" id="321146"/>
    <lineage>
        <taxon>Eukaryota</taxon>
        <taxon>Fungi</taxon>
        <taxon>Dikarya</taxon>
        <taxon>Ascomycota</taxon>
        <taxon>Pezizomycotina</taxon>
        <taxon>Dothideomycetes</taxon>
        <taxon>Dothideomycetidae</taxon>
        <taxon>Mycosphaerellales</taxon>
        <taxon>Mycosphaerellaceae</taxon>
        <taxon>Pseudocercospora</taxon>
    </lineage>
</organism>
<dbReference type="OrthoDB" id="10381337at2759"/>
<name>A0A139H1U7_9PEZI</name>
<dbReference type="AlphaFoldDB" id="A0A139H1U7"/>